<comment type="similarity">
    <text evidence="5">Belongs to the TMEM179 family.</text>
</comment>
<evidence type="ECO:0000256" key="3">
    <source>
        <dbReference type="ARBA" id="ARBA00022989"/>
    </source>
</evidence>
<dbReference type="EMBL" id="JARBHB010000001">
    <property type="protein sequence ID" value="KAJ8896565.1"/>
    <property type="molecule type" value="Genomic_DNA"/>
</dbReference>
<evidence type="ECO:0000256" key="6">
    <source>
        <dbReference type="SAM" id="Phobius"/>
    </source>
</evidence>
<evidence type="ECO:0000256" key="5">
    <source>
        <dbReference type="ARBA" id="ARBA00093776"/>
    </source>
</evidence>
<keyword evidence="4 6" id="KW-0472">Membrane</keyword>
<protein>
    <submittedName>
        <fullName evidence="7">Uncharacterized protein</fullName>
    </submittedName>
</protein>
<reference evidence="7 8" key="1">
    <citation type="submission" date="2023-02" db="EMBL/GenBank/DDBJ databases">
        <title>LHISI_Scaffold_Assembly.</title>
        <authorList>
            <person name="Stuart O.P."/>
            <person name="Cleave R."/>
            <person name="Magrath M.J.L."/>
            <person name="Mikheyev A.S."/>
        </authorList>
    </citation>
    <scope>NUCLEOTIDE SEQUENCE [LARGE SCALE GENOMIC DNA]</scope>
    <source>
        <strain evidence="7">Daus_M_001</strain>
        <tissue evidence="7">Leg muscle</tissue>
    </source>
</reference>
<keyword evidence="2 6" id="KW-0812">Transmembrane</keyword>
<evidence type="ECO:0000313" key="8">
    <source>
        <dbReference type="Proteomes" id="UP001159363"/>
    </source>
</evidence>
<keyword evidence="8" id="KW-1185">Reference proteome</keyword>
<name>A0ABQ9IIN4_9NEOP</name>
<dbReference type="PANTHER" id="PTHR31872:SF7">
    <property type="entry name" value="TRANSMEMBRANE PROTEIN 179B-LIKE"/>
    <property type="match status" value="1"/>
</dbReference>
<evidence type="ECO:0000256" key="4">
    <source>
        <dbReference type="ARBA" id="ARBA00023136"/>
    </source>
</evidence>
<gene>
    <name evidence="7" type="ORF">PR048_001909</name>
</gene>
<organism evidence="7 8">
    <name type="scientific">Dryococelus australis</name>
    <dbReference type="NCBI Taxonomy" id="614101"/>
    <lineage>
        <taxon>Eukaryota</taxon>
        <taxon>Metazoa</taxon>
        <taxon>Ecdysozoa</taxon>
        <taxon>Arthropoda</taxon>
        <taxon>Hexapoda</taxon>
        <taxon>Insecta</taxon>
        <taxon>Pterygota</taxon>
        <taxon>Neoptera</taxon>
        <taxon>Polyneoptera</taxon>
        <taxon>Phasmatodea</taxon>
        <taxon>Verophasmatodea</taxon>
        <taxon>Anareolatae</taxon>
        <taxon>Phasmatidae</taxon>
        <taxon>Eurycanthinae</taxon>
        <taxon>Dryococelus</taxon>
    </lineage>
</organism>
<dbReference type="InterPro" id="IPR059010">
    <property type="entry name" value="TMEM179-179B"/>
</dbReference>
<dbReference type="InterPro" id="IPR029673">
    <property type="entry name" value="TMEM179"/>
</dbReference>
<evidence type="ECO:0000256" key="2">
    <source>
        <dbReference type="ARBA" id="ARBA00022692"/>
    </source>
</evidence>
<sequence length="124" mass="13703">MKLLELYLELVEKESRHVSSAWKNCQITLYVASIVASFIAYISFTNALNGFNGNCMLFSEVSFVSGPLNCSQPDVMPFDVARTEWGDVGVCMFVQYVPVFSVIFSFPWAVLFTMCGTGGKTAKG</sequence>
<comment type="caution">
    <text evidence="7">The sequence shown here is derived from an EMBL/GenBank/DDBJ whole genome shotgun (WGS) entry which is preliminary data.</text>
</comment>
<dbReference type="PANTHER" id="PTHR31872">
    <property type="entry name" value="TRANSMEMBRANE PROTEIN 179"/>
    <property type="match status" value="1"/>
</dbReference>
<feature type="transmembrane region" description="Helical" evidence="6">
    <location>
        <begin position="93"/>
        <end position="115"/>
    </location>
</feature>
<dbReference type="Pfam" id="PF26158">
    <property type="entry name" value="Claudin_TMEM179-179B"/>
    <property type="match status" value="1"/>
</dbReference>
<proteinExistence type="inferred from homology"/>
<feature type="transmembrane region" description="Helical" evidence="6">
    <location>
        <begin position="21"/>
        <end position="44"/>
    </location>
</feature>
<accession>A0ABQ9IIN4</accession>
<keyword evidence="3 6" id="KW-1133">Transmembrane helix</keyword>
<dbReference type="Proteomes" id="UP001159363">
    <property type="component" value="Chromosome 1"/>
</dbReference>
<evidence type="ECO:0000313" key="7">
    <source>
        <dbReference type="EMBL" id="KAJ8896565.1"/>
    </source>
</evidence>
<comment type="subcellular location">
    <subcellularLocation>
        <location evidence="1">Membrane</location>
        <topology evidence="1">Multi-pass membrane protein</topology>
    </subcellularLocation>
</comment>
<evidence type="ECO:0000256" key="1">
    <source>
        <dbReference type="ARBA" id="ARBA00004141"/>
    </source>
</evidence>